<dbReference type="EMBL" id="JAUCMV010000002">
    <property type="protein sequence ID" value="KAK0416246.1"/>
    <property type="molecule type" value="Genomic_DNA"/>
</dbReference>
<feature type="region of interest" description="Disordered" evidence="2">
    <location>
        <begin position="1"/>
        <end position="85"/>
    </location>
</feature>
<feature type="region of interest" description="Disordered" evidence="2">
    <location>
        <begin position="397"/>
        <end position="482"/>
    </location>
</feature>
<feature type="compositionally biased region" description="Basic and acidic residues" evidence="2">
    <location>
        <begin position="437"/>
        <end position="461"/>
    </location>
</feature>
<dbReference type="GO" id="GO:0023052">
    <property type="term" value="P:signaling"/>
    <property type="evidence" value="ECO:0007669"/>
    <property type="project" value="InterPro"/>
</dbReference>
<accession>A0AA39I3F3</accession>
<dbReference type="AlphaFoldDB" id="A0AA39I3F3"/>
<dbReference type="PANTHER" id="PTHR12353">
    <property type="entry name" value="DISKS LARGE-ASSOCIATED PROTEIN DAP SAP90/PSD-95-ASSOCIATED PROTEIN"/>
    <property type="match status" value="1"/>
</dbReference>
<evidence type="ECO:0000313" key="3">
    <source>
        <dbReference type="EMBL" id="KAK0416246.1"/>
    </source>
</evidence>
<gene>
    <name evidence="3" type="ORF">QR680_012373</name>
</gene>
<dbReference type="InterPro" id="IPR005026">
    <property type="entry name" value="SAPAP"/>
</dbReference>
<protein>
    <recommendedName>
        <fullName evidence="5">Guanylate kinase-associated protein mars</fullName>
    </recommendedName>
</protein>
<feature type="compositionally biased region" description="Low complexity" evidence="2">
    <location>
        <begin position="212"/>
        <end position="228"/>
    </location>
</feature>
<sequence length="482" mass="53474">MSDSSKPPKNNITNFLNKIRPRGASPGKTPPPNATKVKRSRTPIRFNLFSKFTSNAKSQSSSSSQSVENVAPQGSSDDGLNVTPTREESFNNIQELLSMTYSSPAPAPRAVSEVDLRLVTTDRGSVSGTTELKPQPQQFSSLTDVSGEIQSTPTSSPRQPSYLNISRALNGYGYRNRSSPLNTPTSALRPTGRSIVERRLQTFLQNEHTPCASDSSAPPSSSDADPAAMATAVAPEFGTPVRELASHFESLRVSTPAGPPRQVKAFARPLFPKTVPVNNPKADATSVIDGKYYERLLTETRDDLQKKVDEGLNLLNREEESMASEAADVVRVAQGKAALLIRKKLSKFEELVRKNLNPDSNSKLQETTVSDLEGYWALIDFELKDIQMDFEKVEEWRSRNWQQPASTEQEASPKEDSENKSPPPKPARRIKPPVKGPPKEKTEKEKARDEERRRQIGEFRKKALMAKKQHAENEKENDLIVH</sequence>
<dbReference type="PANTHER" id="PTHR12353:SF31">
    <property type="entry name" value="LD44824P"/>
    <property type="match status" value="1"/>
</dbReference>
<dbReference type="Pfam" id="PF03359">
    <property type="entry name" value="GKAP"/>
    <property type="match status" value="1"/>
</dbReference>
<feature type="compositionally biased region" description="Polar residues" evidence="2">
    <location>
        <begin position="124"/>
        <end position="144"/>
    </location>
</feature>
<dbReference type="Proteomes" id="UP001175271">
    <property type="component" value="Unassembled WGS sequence"/>
</dbReference>
<dbReference type="GO" id="GO:0099572">
    <property type="term" value="C:postsynaptic specialization"/>
    <property type="evidence" value="ECO:0007669"/>
    <property type="project" value="TreeGrafter"/>
</dbReference>
<feature type="compositionally biased region" description="Low complexity" evidence="2">
    <location>
        <begin position="150"/>
        <end position="161"/>
    </location>
</feature>
<dbReference type="GO" id="GO:0060090">
    <property type="term" value="F:molecular adaptor activity"/>
    <property type="evidence" value="ECO:0007669"/>
    <property type="project" value="TreeGrafter"/>
</dbReference>
<feature type="compositionally biased region" description="Polar residues" evidence="2">
    <location>
        <begin position="72"/>
        <end position="85"/>
    </location>
</feature>
<evidence type="ECO:0000313" key="4">
    <source>
        <dbReference type="Proteomes" id="UP001175271"/>
    </source>
</evidence>
<keyword evidence="4" id="KW-1185">Reference proteome</keyword>
<evidence type="ECO:0000256" key="2">
    <source>
        <dbReference type="SAM" id="MobiDB-lite"/>
    </source>
</evidence>
<feature type="compositionally biased region" description="Polar residues" evidence="2">
    <location>
        <begin position="1"/>
        <end position="16"/>
    </location>
</feature>
<feature type="compositionally biased region" description="Basic and acidic residues" evidence="2">
    <location>
        <begin position="469"/>
        <end position="482"/>
    </location>
</feature>
<feature type="region of interest" description="Disordered" evidence="2">
    <location>
        <begin position="208"/>
        <end position="229"/>
    </location>
</feature>
<proteinExistence type="inferred from homology"/>
<name>A0AA39I3F3_9BILA</name>
<feature type="compositionally biased region" description="Polar residues" evidence="2">
    <location>
        <begin position="399"/>
        <end position="410"/>
    </location>
</feature>
<reference evidence="3" key="1">
    <citation type="submission" date="2023-06" db="EMBL/GenBank/DDBJ databases">
        <title>Genomic analysis of the entomopathogenic nematode Steinernema hermaphroditum.</title>
        <authorList>
            <person name="Schwarz E.M."/>
            <person name="Heppert J.K."/>
            <person name="Baniya A."/>
            <person name="Schwartz H.T."/>
            <person name="Tan C.-H."/>
            <person name="Antoshechkin I."/>
            <person name="Sternberg P.W."/>
            <person name="Goodrich-Blair H."/>
            <person name="Dillman A.R."/>
        </authorList>
    </citation>
    <scope>NUCLEOTIDE SEQUENCE</scope>
    <source>
        <strain evidence="3">PS9179</strain>
        <tissue evidence="3">Whole animal</tissue>
    </source>
</reference>
<organism evidence="3 4">
    <name type="scientific">Steinernema hermaphroditum</name>
    <dbReference type="NCBI Taxonomy" id="289476"/>
    <lineage>
        <taxon>Eukaryota</taxon>
        <taxon>Metazoa</taxon>
        <taxon>Ecdysozoa</taxon>
        <taxon>Nematoda</taxon>
        <taxon>Chromadorea</taxon>
        <taxon>Rhabditida</taxon>
        <taxon>Tylenchina</taxon>
        <taxon>Panagrolaimomorpha</taxon>
        <taxon>Strongyloidoidea</taxon>
        <taxon>Steinernematidae</taxon>
        <taxon>Steinernema</taxon>
    </lineage>
</organism>
<comment type="caution">
    <text evidence="3">The sequence shown here is derived from an EMBL/GenBank/DDBJ whole genome shotgun (WGS) entry which is preliminary data.</text>
</comment>
<evidence type="ECO:0008006" key="5">
    <source>
        <dbReference type="Google" id="ProtNLM"/>
    </source>
</evidence>
<dbReference type="GO" id="GO:0098978">
    <property type="term" value="C:glutamatergic synapse"/>
    <property type="evidence" value="ECO:0007669"/>
    <property type="project" value="TreeGrafter"/>
</dbReference>
<evidence type="ECO:0000256" key="1">
    <source>
        <dbReference type="ARBA" id="ARBA00008839"/>
    </source>
</evidence>
<comment type="similarity">
    <text evidence="1">Belongs to the SAPAP family.</text>
</comment>
<feature type="region of interest" description="Disordered" evidence="2">
    <location>
        <begin position="124"/>
        <end position="162"/>
    </location>
</feature>